<evidence type="ECO:0000313" key="2">
    <source>
        <dbReference type="EMBL" id="CAH3123707.1"/>
    </source>
</evidence>
<name>A0AAU9WRL2_9CNID</name>
<dbReference type="Gene3D" id="3.60.10.10">
    <property type="entry name" value="Endonuclease/exonuclease/phosphatase"/>
    <property type="match status" value="1"/>
</dbReference>
<proteinExistence type="predicted"/>
<keyword evidence="1" id="KW-0472">Membrane</keyword>
<feature type="transmembrane region" description="Helical" evidence="1">
    <location>
        <begin position="174"/>
        <end position="199"/>
    </location>
</feature>
<gene>
    <name evidence="2" type="ORF">PMEA_00011255</name>
</gene>
<keyword evidence="3" id="KW-1185">Reference proteome</keyword>
<dbReference type="PANTHER" id="PTHR33395:SF22">
    <property type="entry name" value="REVERSE TRANSCRIPTASE DOMAIN-CONTAINING PROTEIN"/>
    <property type="match status" value="1"/>
</dbReference>
<dbReference type="PANTHER" id="PTHR33395">
    <property type="entry name" value="TRANSCRIPTASE, PUTATIVE-RELATED-RELATED"/>
    <property type="match status" value="1"/>
</dbReference>
<dbReference type="InterPro" id="IPR036691">
    <property type="entry name" value="Endo/exonu/phosph_ase_sf"/>
</dbReference>
<comment type="caution">
    <text evidence="2">The sequence shown here is derived from an EMBL/GenBank/DDBJ whole genome shotgun (WGS) entry which is preliminary data.</text>
</comment>
<dbReference type="SUPFAM" id="SSF56219">
    <property type="entry name" value="DNase I-like"/>
    <property type="match status" value="1"/>
</dbReference>
<evidence type="ECO:0008006" key="4">
    <source>
        <dbReference type="Google" id="ProtNLM"/>
    </source>
</evidence>
<organism evidence="2 3">
    <name type="scientific">Pocillopora meandrina</name>
    <dbReference type="NCBI Taxonomy" id="46732"/>
    <lineage>
        <taxon>Eukaryota</taxon>
        <taxon>Metazoa</taxon>
        <taxon>Cnidaria</taxon>
        <taxon>Anthozoa</taxon>
        <taxon>Hexacorallia</taxon>
        <taxon>Scleractinia</taxon>
        <taxon>Astrocoeniina</taxon>
        <taxon>Pocilloporidae</taxon>
        <taxon>Pocillopora</taxon>
    </lineage>
</organism>
<keyword evidence="1" id="KW-0812">Transmembrane</keyword>
<evidence type="ECO:0000256" key="1">
    <source>
        <dbReference type="SAM" id="Phobius"/>
    </source>
</evidence>
<sequence length="204" mass="23886">MVINARSLRNKLLDFQAVVYTRKIDIIIVSEPWLDNTVPDYEILPNGYTIFRKDRIGRRGGVVLLAFKSQSMAWRRYDLEANCELVRCEFLSSLGQKILFGVYYRPPNTGVEYFQCLRTHLLPSMTNLTKFFLPPLYFDAYELLNDSFLTQVNFHPTRNNSILDLVLTTVQISYLIYILFKILWTLIITVYLSRFILLLPLQGL</sequence>
<accession>A0AAU9WRL2</accession>
<dbReference type="Proteomes" id="UP001159428">
    <property type="component" value="Unassembled WGS sequence"/>
</dbReference>
<keyword evidence="1" id="KW-1133">Transmembrane helix</keyword>
<dbReference type="AlphaFoldDB" id="A0AAU9WRL2"/>
<protein>
    <recommendedName>
        <fullName evidence="4">RNA-directed DNA polymerase from mobile element jockey</fullName>
    </recommendedName>
</protein>
<evidence type="ECO:0000313" key="3">
    <source>
        <dbReference type="Proteomes" id="UP001159428"/>
    </source>
</evidence>
<dbReference type="EMBL" id="CALNXJ010000020">
    <property type="protein sequence ID" value="CAH3123707.1"/>
    <property type="molecule type" value="Genomic_DNA"/>
</dbReference>
<reference evidence="2 3" key="1">
    <citation type="submission" date="2022-05" db="EMBL/GenBank/DDBJ databases">
        <authorList>
            <consortium name="Genoscope - CEA"/>
            <person name="William W."/>
        </authorList>
    </citation>
    <scope>NUCLEOTIDE SEQUENCE [LARGE SCALE GENOMIC DNA]</scope>
</reference>